<dbReference type="EMBL" id="MAYH01000012">
    <property type="protein sequence ID" value="OCA76449.1"/>
    <property type="molecule type" value="Genomic_DNA"/>
</dbReference>
<proteinExistence type="predicted"/>
<dbReference type="AlphaFoldDB" id="A0A1B8ZXY7"/>
<organism evidence="1 2">
    <name type="scientific">Chryseobacterium artocarpi</name>
    <dbReference type="NCBI Taxonomy" id="1414727"/>
    <lineage>
        <taxon>Bacteria</taxon>
        <taxon>Pseudomonadati</taxon>
        <taxon>Bacteroidota</taxon>
        <taxon>Flavobacteriia</taxon>
        <taxon>Flavobacteriales</taxon>
        <taxon>Weeksellaceae</taxon>
        <taxon>Chryseobacterium group</taxon>
        <taxon>Chryseobacterium</taxon>
    </lineage>
</organism>
<dbReference type="OrthoDB" id="1256785at2"/>
<reference evidence="1 2" key="1">
    <citation type="submission" date="2016-07" db="EMBL/GenBank/DDBJ databases">
        <authorList>
            <person name="Jeong J.-J."/>
            <person name="Kim D.W."/>
            <person name="Sang M.K."/>
            <person name="Choi I.-G."/>
            <person name="Kim K.D."/>
        </authorList>
    </citation>
    <scope>NUCLEOTIDE SEQUENCE [LARGE SCALE GENOMIC DNA]</scope>
    <source>
        <strain evidence="1 2">UTM-3</strain>
    </source>
</reference>
<keyword evidence="2" id="KW-1185">Reference proteome</keyword>
<gene>
    <name evidence="1" type="ORF">BBI01_07135</name>
</gene>
<name>A0A1B8ZXY7_9FLAO</name>
<dbReference type="RefSeq" id="WP_065394117.1">
    <property type="nucleotide sequence ID" value="NZ_MAYH01000012.1"/>
</dbReference>
<sequence>MKHFIHQLFRDVLENPVFDQSLIEKYFSKEYIQLVDHTPLNYAEFILHIKKLKEKVAKQNIEILSYAENGNIIFTKHIAKSVLKDGSIVRHKVLAEFTIEDEKVIKCDELTLLIEGNITAKNLGSEI</sequence>
<dbReference type="Proteomes" id="UP000092651">
    <property type="component" value="Unassembled WGS sequence"/>
</dbReference>
<protein>
    <recommendedName>
        <fullName evidence="3">SnoaL-like domain-containing protein</fullName>
    </recommendedName>
</protein>
<evidence type="ECO:0000313" key="1">
    <source>
        <dbReference type="EMBL" id="OCA76449.1"/>
    </source>
</evidence>
<evidence type="ECO:0008006" key="3">
    <source>
        <dbReference type="Google" id="ProtNLM"/>
    </source>
</evidence>
<accession>A0A1B8ZXY7</accession>
<comment type="caution">
    <text evidence="1">The sequence shown here is derived from an EMBL/GenBank/DDBJ whole genome shotgun (WGS) entry which is preliminary data.</text>
</comment>
<evidence type="ECO:0000313" key="2">
    <source>
        <dbReference type="Proteomes" id="UP000092651"/>
    </source>
</evidence>